<evidence type="ECO:0000313" key="6">
    <source>
        <dbReference type="EMBL" id="KAF0686082.1"/>
    </source>
</evidence>
<dbReference type="InterPro" id="IPR052116">
    <property type="entry name" value="Centro_Cilium_Assembly"/>
</dbReference>
<dbReference type="Gene3D" id="3.80.10.10">
    <property type="entry name" value="Ribonuclease Inhibitor"/>
    <property type="match status" value="2"/>
</dbReference>
<keyword evidence="3 5" id="KW-0175">Coiled coil</keyword>
<evidence type="ECO:0000313" key="8">
    <source>
        <dbReference type="Proteomes" id="UP000332933"/>
    </source>
</evidence>
<evidence type="ECO:0000313" key="7">
    <source>
        <dbReference type="EMBL" id="VFT98715.1"/>
    </source>
</evidence>
<evidence type="ECO:0000256" key="2">
    <source>
        <dbReference type="ARBA" id="ARBA00022490"/>
    </source>
</evidence>
<dbReference type="EMBL" id="CAADRA010007041">
    <property type="protein sequence ID" value="VFT98715.1"/>
    <property type="molecule type" value="Genomic_DNA"/>
</dbReference>
<dbReference type="InterPro" id="IPR032675">
    <property type="entry name" value="LRR_dom_sf"/>
</dbReference>
<dbReference type="GO" id="GO:0005813">
    <property type="term" value="C:centrosome"/>
    <property type="evidence" value="ECO:0007669"/>
    <property type="project" value="UniProtKB-SubCell"/>
</dbReference>
<keyword evidence="2" id="KW-0963">Cytoplasm</keyword>
<sequence length="647" mass="73197">MSAFHRSREEKIREKADADGPTLDLSNAYIGDEGCADVVRILRQYPMKKVLDLRGNRIQADGLCFLAAMLKTNLSLAHVNLEWNCIGVLDHGMEALASALALNTALTHLDLRNNSIGPDGAILLATALRRNRTLEELDLRWNEIGTAGGHAILDMLRSDNTTLVRLQLMGNNVPMAAADAIDLCLKRNEQAKVAVPQANDDDSVEANPAQDDDDPRLLLEFIADKERLACDVDAAKRQVRAMETQLEAHEATIASLHRELTTTAADRDRFERREAAGRQQVTDVTALLEQSEARRKSELDDATRLLQTAENMVLALKEEKFQLERAVARLSDEVDAAKKSGAQESRLLDADNQKLRVQWTAAQDEIARLREQVHDERKALDRREKQWQVEADEAKAAAARRAESMVQMLEQQLRHVTSQAESSQMELQAQRELQAMYQTQLLQLKVQHEAALGDLSAKMDKECQERVDRAVASVDAQVDEMRRQRVQLESDVEKHHMALELLRDEKSRQKKVFDEEVRERETRAQEWRDALAAKEDAMAALESDLMRQMRRHDQMAERISQMEGTMDAAAKAAERRLTDMHETLAAEKKCHDDAMGAAREKERRLLERIAALEVAVDRQKHEHDATMARFVARVAAHAQELLDESRQ</sequence>
<dbReference type="PANTHER" id="PTHR23170">
    <property type="entry name" value="NY-REN-58 ANTIGEN"/>
    <property type="match status" value="1"/>
</dbReference>
<dbReference type="EMBL" id="VJMH01007015">
    <property type="protein sequence ID" value="KAF0686082.1"/>
    <property type="molecule type" value="Genomic_DNA"/>
</dbReference>
<dbReference type="Pfam" id="PF13516">
    <property type="entry name" value="LRR_6"/>
    <property type="match status" value="2"/>
</dbReference>
<evidence type="ECO:0000256" key="5">
    <source>
        <dbReference type="SAM" id="Coils"/>
    </source>
</evidence>
<organism evidence="7 8">
    <name type="scientific">Aphanomyces stellatus</name>
    <dbReference type="NCBI Taxonomy" id="120398"/>
    <lineage>
        <taxon>Eukaryota</taxon>
        <taxon>Sar</taxon>
        <taxon>Stramenopiles</taxon>
        <taxon>Oomycota</taxon>
        <taxon>Saprolegniomycetes</taxon>
        <taxon>Saprolegniales</taxon>
        <taxon>Verrucalvaceae</taxon>
        <taxon>Aphanomyces</taxon>
    </lineage>
</organism>
<dbReference type="OrthoDB" id="120976at2759"/>
<protein>
    <submittedName>
        <fullName evidence="7">Aste57867_22047 protein</fullName>
    </submittedName>
</protein>
<feature type="coiled-coil region" evidence="5">
    <location>
        <begin position="471"/>
        <end position="558"/>
    </location>
</feature>
<reference evidence="6" key="2">
    <citation type="submission" date="2019-06" db="EMBL/GenBank/DDBJ databases">
        <title>Genomics analysis of Aphanomyces spp. identifies a new class of oomycete effector associated with host adaptation.</title>
        <authorList>
            <person name="Gaulin E."/>
        </authorList>
    </citation>
    <scope>NUCLEOTIDE SEQUENCE</scope>
    <source>
        <strain evidence="6">CBS 578.67</strain>
    </source>
</reference>
<dbReference type="AlphaFoldDB" id="A0A485LJV7"/>
<dbReference type="Proteomes" id="UP000332933">
    <property type="component" value="Unassembled WGS sequence"/>
</dbReference>
<feature type="coiled-coil region" evidence="5">
    <location>
        <begin position="299"/>
        <end position="426"/>
    </location>
</feature>
<evidence type="ECO:0000256" key="4">
    <source>
        <dbReference type="ARBA" id="ARBA00023212"/>
    </source>
</evidence>
<accession>A0A485LJV7</accession>
<feature type="coiled-coil region" evidence="5">
    <location>
        <begin position="225"/>
        <end position="259"/>
    </location>
</feature>
<evidence type="ECO:0000256" key="3">
    <source>
        <dbReference type="ARBA" id="ARBA00023054"/>
    </source>
</evidence>
<proteinExistence type="predicted"/>
<name>A0A485LJV7_9STRA</name>
<dbReference type="SUPFAM" id="SSF52047">
    <property type="entry name" value="RNI-like"/>
    <property type="match status" value="1"/>
</dbReference>
<comment type="subcellular location">
    <subcellularLocation>
        <location evidence="1">Cytoplasm</location>
        <location evidence="1">Cytoskeleton</location>
        <location evidence="1">Microtubule organizing center</location>
        <location evidence="1">Centrosome</location>
    </subcellularLocation>
</comment>
<dbReference type="SMART" id="SM00368">
    <property type="entry name" value="LRR_RI"/>
    <property type="match status" value="5"/>
</dbReference>
<evidence type="ECO:0000256" key="1">
    <source>
        <dbReference type="ARBA" id="ARBA00004300"/>
    </source>
</evidence>
<dbReference type="PANTHER" id="PTHR23170:SF3">
    <property type="entry name" value="LEUCINE-RICH REPEAT-CONTAINING PROTEIN 45"/>
    <property type="match status" value="1"/>
</dbReference>
<keyword evidence="8" id="KW-1185">Reference proteome</keyword>
<gene>
    <name evidence="7" type="primary">Aste57867_22047</name>
    <name evidence="6" type="ORF">As57867_021978</name>
    <name evidence="7" type="ORF">ASTE57867_22047</name>
</gene>
<reference evidence="7 8" key="1">
    <citation type="submission" date="2019-03" db="EMBL/GenBank/DDBJ databases">
        <authorList>
            <person name="Gaulin E."/>
            <person name="Dumas B."/>
        </authorList>
    </citation>
    <scope>NUCLEOTIDE SEQUENCE [LARGE SCALE GENOMIC DNA]</scope>
    <source>
        <strain evidence="7">CBS 568.67</strain>
    </source>
</reference>
<dbReference type="InterPro" id="IPR001611">
    <property type="entry name" value="Leu-rich_rpt"/>
</dbReference>
<keyword evidence="4" id="KW-0206">Cytoskeleton</keyword>